<evidence type="ECO:0000313" key="2">
    <source>
        <dbReference type="EMBL" id="RYO86531.1"/>
    </source>
</evidence>
<keyword evidence="3" id="KW-1185">Reference proteome</keyword>
<organism evidence="2 3">
    <name type="scientific">Monosporascus cannonballus</name>
    <dbReference type="NCBI Taxonomy" id="155416"/>
    <lineage>
        <taxon>Eukaryota</taxon>
        <taxon>Fungi</taxon>
        <taxon>Dikarya</taxon>
        <taxon>Ascomycota</taxon>
        <taxon>Pezizomycotina</taxon>
        <taxon>Sordariomycetes</taxon>
        <taxon>Xylariomycetidae</taxon>
        <taxon>Xylariales</taxon>
        <taxon>Xylariales incertae sedis</taxon>
        <taxon>Monosporascus</taxon>
    </lineage>
</organism>
<evidence type="ECO:0000313" key="3">
    <source>
        <dbReference type="Proteomes" id="UP000294003"/>
    </source>
</evidence>
<feature type="compositionally biased region" description="Polar residues" evidence="1">
    <location>
        <begin position="1"/>
        <end position="10"/>
    </location>
</feature>
<comment type="caution">
    <text evidence="2">The sequence shown here is derived from an EMBL/GenBank/DDBJ whole genome shotgun (WGS) entry which is preliminary data.</text>
</comment>
<name>A0ABY0H828_9PEZI</name>
<accession>A0ABY0H828</accession>
<proteinExistence type="predicted"/>
<dbReference type="Proteomes" id="UP000294003">
    <property type="component" value="Unassembled WGS sequence"/>
</dbReference>
<reference evidence="2 3" key="1">
    <citation type="submission" date="2018-06" db="EMBL/GenBank/DDBJ databases">
        <title>Complete Genomes of Monosporascus.</title>
        <authorList>
            <person name="Robinson A.J."/>
            <person name="Natvig D.O."/>
        </authorList>
    </citation>
    <scope>NUCLEOTIDE SEQUENCE [LARGE SCALE GENOMIC DNA]</scope>
    <source>
        <strain evidence="2 3">CBS 609.92</strain>
    </source>
</reference>
<evidence type="ECO:0008006" key="4">
    <source>
        <dbReference type="Google" id="ProtNLM"/>
    </source>
</evidence>
<sequence>MSESLTSRSHQAVRDNPDLVLPKGSPIPITGATGSIASNVIFEALEAGYEVEHFVYTSSSVAATLSKPNETFKVDRNLWNTEGRRIRHAERTAPNFNIGRIVSKDSWASTMIIDMYEGKTDLTVATLPQHMINDIDNARLHLTAAVDGML</sequence>
<dbReference type="SUPFAM" id="SSF51735">
    <property type="entry name" value="NAD(P)-binding Rossmann-fold domains"/>
    <property type="match status" value="1"/>
</dbReference>
<dbReference type="EMBL" id="QJNS01000114">
    <property type="protein sequence ID" value="RYO86531.1"/>
    <property type="molecule type" value="Genomic_DNA"/>
</dbReference>
<dbReference type="InterPro" id="IPR036291">
    <property type="entry name" value="NAD(P)-bd_dom_sf"/>
</dbReference>
<protein>
    <recommendedName>
        <fullName evidence="4">NmrA-like domain-containing protein</fullName>
    </recommendedName>
</protein>
<gene>
    <name evidence="2" type="ORF">DL762_004723</name>
</gene>
<evidence type="ECO:0000256" key="1">
    <source>
        <dbReference type="SAM" id="MobiDB-lite"/>
    </source>
</evidence>
<feature type="region of interest" description="Disordered" evidence="1">
    <location>
        <begin position="1"/>
        <end position="20"/>
    </location>
</feature>